<feature type="compositionally biased region" description="Pro residues" evidence="1">
    <location>
        <begin position="454"/>
        <end position="463"/>
    </location>
</feature>
<dbReference type="Proteomes" id="UP000619260">
    <property type="component" value="Unassembled WGS sequence"/>
</dbReference>
<protein>
    <recommendedName>
        <fullName evidence="4">Transposase</fullName>
    </recommendedName>
</protein>
<evidence type="ECO:0000256" key="1">
    <source>
        <dbReference type="SAM" id="MobiDB-lite"/>
    </source>
</evidence>
<accession>A0A8J3YWU5</accession>
<feature type="compositionally biased region" description="Low complexity" evidence="1">
    <location>
        <begin position="444"/>
        <end position="453"/>
    </location>
</feature>
<dbReference type="RefSeq" id="WP_203904538.1">
    <property type="nucleotide sequence ID" value="NZ_BOPF01000044.1"/>
</dbReference>
<feature type="region of interest" description="Disordered" evidence="1">
    <location>
        <begin position="846"/>
        <end position="869"/>
    </location>
</feature>
<evidence type="ECO:0000313" key="3">
    <source>
        <dbReference type="Proteomes" id="UP000619260"/>
    </source>
</evidence>
<organism evidence="2 3">
    <name type="scientific">Virgisporangium aliadipatigenens</name>
    <dbReference type="NCBI Taxonomy" id="741659"/>
    <lineage>
        <taxon>Bacteria</taxon>
        <taxon>Bacillati</taxon>
        <taxon>Actinomycetota</taxon>
        <taxon>Actinomycetes</taxon>
        <taxon>Micromonosporales</taxon>
        <taxon>Micromonosporaceae</taxon>
        <taxon>Virgisporangium</taxon>
    </lineage>
</organism>
<reference evidence="2" key="1">
    <citation type="submission" date="2021-01" db="EMBL/GenBank/DDBJ databases">
        <title>Whole genome shotgun sequence of Virgisporangium aliadipatigenens NBRC 105644.</title>
        <authorList>
            <person name="Komaki H."/>
            <person name="Tamura T."/>
        </authorList>
    </citation>
    <scope>NUCLEOTIDE SEQUENCE</scope>
    <source>
        <strain evidence="2">NBRC 105644</strain>
    </source>
</reference>
<feature type="compositionally biased region" description="Pro residues" evidence="1">
    <location>
        <begin position="578"/>
        <end position="590"/>
    </location>
</feature>
<evidence type="ECO:0008006" key="4">
    <source>
        <dbReference type="Google" id="ProtNLM"/>
    </source>
</evidence>
<keyword evidence="3" id="KW-1185">Reference proteome</keyword>
<feature type="compositionally biased region" description="Polar residues" evidence="1">
    <location>
        <begin position="599"/>
        <end position="609"/>
    </location>
</feature>
<proteinExistence type="predicted"/>
<feature type="region of interest" description="Disordered" evidence="1">
    <location>
        <begin position="374"/>
        <end position="711"/>
    </location>
</feature>
<dbReference type="AlphaFoldDB" id="A0A8J3YWU5"/>
<feature type="compositionally biased region" description="Polar residues" evidence="1">
    <location>
        <begin position="846"/>
        <end position="858"/>
    </location>
</feature>
<name>A0A8J3YWU5_9ACTN</name>
<feature type="region of interest" description="Disordered" evidence="1">
    <location>
        <begin position="292"/>
        <end position="352"/>
    </location>
</feature>
<evidence type="ECO:0000313" key="2">
    <source>
        <dbReference type="EMBL" id="GIJ51128.1"/>
    </source>
</evidence>
<gene>
    <name evidence="2" type="ORF">Val02_80140</name>
</gene>
<comment type="caution">
    <text evidence="2">The sequence shown here is derived from an EMBL/GenBank/DDBJ whole genome shotgun (WGS) entry which is preliminary data.</text>
</comment>
<dbReference type="EMBL" id="BOPF01000044">
    <property type="protein sequence ID" value="GIJ51128.1"/>
    <property type="molecule type" value="Genomic_DNA"/>
</dbReference>
<sequence length="869" mass="90678">MTLVRVYCGLASAESAVVTTDVQAWLTVAVVDDSGRLVDICEISDDPGGYAELCALFAQRGAGSGGVAIATQGNDHVVTKLLAAAGRYLSLSDESSVDDYAERFADDESPEEMRSGRAERRAVGLARALQAGVLSAVPQAPPGELLSLKPLLAAHDAVVTGRRSAAGTLRDVLRELYPAALRAYADPAEPVPLAVLDALPEPGQLAAGRTQETHIVAQLVEAGVAERATVAEAVTALRVAISETPRRAGMTRAMTSAVAESVRQTVASVRACDAAAESMVEVIADRMAEAAVPGGDELPGPTPLRVVQDDDRQSGGRRRSAASAASLVPPADHPAERGATFGGLRTGEQRTVPAPAAGFASRTGEHRTVPAQPAAGFASRTGEQRTVPAAGFGPRTGEQRTVPAPGFGPRTGEHRTVPAQPAARSAPTVIPSSSRRPQGRPDLDQPAAAAVPAQSPPVEPPSPLEQAVRRATGATGPRSGVEMPGPLPTRGQTAPPSVSAEYPMVGHLPPAGQLPPASAPQSGPRRPPFTRAEPTLYTTGEYSRLAASFDRESGDSTNGGGSAPAPRQSPEATRAAMPPAPIMPVEPPQLSPEVPAPGSRSTWPNTADGTQPEVEPEPVRNGVTDVPRLVDLPRQREGRIVPPWQSDDLPAEPPTLRLVEPAPLADPALSSLPQDSRLDPPALRLVEPDPPPMRATNGSRSAGLDPLGDAPVDLSAADDDLLIFSQCRSAWFTDPTEENDAAEDELDWGTAADLGWQAARQADRPAVGAETGAGLPKRVPQENLVPGSAIPPPERPLRIVRDAASIAAHTSGYFSGYRRGQEVGGFSVGGRPGRESSTGWDFAREASNSQQFTANGGQQEEYEYRSARR</sequence>
<feature type="region of interest" description="Disordered" evidence="1">
    <location>
        <begin position="759"/>
        <end position="795"/>
    </location>
</feature>